<accession>A0A8J6E9A6</accession>
<evidence type="ECO:0000256" key="5">
    <source>
        <dbReference type="ARBA" id="ARBA00022840"/>
    </source>
</evidence>
<evidence type="ECO:0000256" key="9">
    <source>
        <dbReference type="SAM" id="Phobius"/>
    </source>
</evidence>
<feature type="transmembrane region" description="Helical" evidence="9">
    <location>
        <begin position="469"/>
        <end position="490"/>
    </location>
</feature>
<feature type="transmembrane region" description="Helical" evidence="9">
    <location>
        <begin position="73"/>
        <end position="91"/>
    </location>
</feature>
<dbReference type="InterPro" id="IPR003439">
    <property type="entry name" value="ABC_transporter-like_ATP-bd"/>
</dbReference>
<comment type="caution">
    <text evidence="11">The sequence shown here is derived from an EMBL/GenBank/DDBJ whole genome shotgun (WGS) entry which is preliminary data.</text>
</comment>
<dbReference type="Gene3D" id="3.40.50.300">
    <property type="entry name" value="P-loop containing nucleotide triphosphate hydrolases"/>
    <property type="match status" value="1"/>
</dbReference>
<dbReference type="OrthoDB" id="10255969at2759"/>
<dbReference type="GO" id="GO:0140359">
    <property type="term" value="F:ABC-type transporter activity"/>
    <property type="evidence" value="ECO:0007669"/>
    <property type="project" value="InterPro"/>
</dbReference>
<keyword evidence="5" id="KW-0067">ATP-binding</keyword>
<feature type="transmembrane region" description="Helical" evidence="9">
    <location>
        <begin position="319"/>
        <end position="344"/>
    </location>
</feature>
<dbReference type="Pfam" id="PF00005">
    <property type="entry name" value="ABC_tran"/>
    <property type="match status" value="1"/>
</dbReference>
<keyword evidence="2" id="KW-0813">Transport</keyword>
<dbReference type="EMBL" id="JAHDYR010000025">
    <property type="protein sequence ID" value="KAG9393055.1"/>
    <property type="molecule type" value="Genomic_DNA"/>
</dbReference>
<protein>
    <submittedName>
        <fullName evidence="11">ABC transporter</fullName>
    </submittedName>
</protein>
<dbReference type="AlphaFoldDB" id="A0A8J6E9A6"/>
<proteinExistence type="predicted"/>
<evidence type="ECO:0000313" key="11">
    <source>
        <dbReference type="EMBL" id="KAG9393055.1"/>
    </source>
</evidence>
<reference evidence="11" key="1">
    <citation type="submission" date="2021-05" db="EMBL/GenBank/DDBJ databases">
        <title>A free-living protist that lacks canonical eukaryotic 1 DNA replication and segregation systems.</title>
        <authorList>
            <person name="Salas-Leiva D.E."/>
            <person name="Tromer E.C."/>
            <person name="Curtis B.A."/>
            <person name="Jerlstrom-Hultqvist J."/>
            <person name="Kolisko M."/>
            <person name="Yi Z."/>
            <person name="Salas-Leiva J.S."/>
            <person name="Gallot-Lavallee L."/>
            <person name="Kops G.J.P.L."/>
            <person name="Archibald J.M."/>
            <person name="Simpson A.G.B."/>
            <person name="Roger A.J."/>
        </authorList>
    </citation>
    <scope>NUCLEOTIDE SEQUENCE</scope>
    <source>
        <strain evidence="11">BICM</strain>
    </source>
</reference>
<organism evidence="11 12">
    <name type="scientific">Carpediemonas membranifera</name>
    <dbReference type="NCBI Taxonomy" id="201153"/>
    <lineage>
        <taxon>Eukaryota</taxon>
        <taxon>Metamonada</taxon>
        <taxon>Carpediemonas-like organisms</taxon>
        <taxon>Carpediemonas</taxon>
    </lineage>
</organism>
<dbReference type="GO" id="GO:0016887">
    <property type="term" value="F:ATP hydrolysis activity"/>
    <property type="evidence" value="ECO:0007669"/>
    <property type="project" value="InterPro"/>
</dbReference>
<dbReference type="Proteomes" id="UP000717585">
    <property type="component" value="Unassembled WGS sequence"/>
</dbReference>
<dbReference type="SUPFAM" id="SSF52540">
    <property type="entry name" value="P-loop containing nucleoside triphosphate hydrolases"/>
    <property type="match status" value="1"/>
</dbReference>
<keyword evidence="7 9" id="KW-0472">Membrane</keyword>
<dbReference type="InterPro" id="IPR013525">
    <property type="entry name" value="ABC2_TM"/>
</dbReference>
<feature type="transmembrane region" description="Helical" evidence="9">
    <location>
        <begin position="356"/>
        <end position="379"/>
    </location>
</feature>
<gene>
    <name evidence="11" type="ORF">J8273_3184</name>
</gene>
<keyword evidence="12" id="KW-1185">Reference proteome</keyword>
<evidence type="ECO:0000256" key="2">
    <source>
        <dbReference type="ARBA" id="ARBA00022448"/>
    </source>
</evidence>
<evidence type="ECO:0000313" key="12">
    <source>
        <dbReference type="Proteomes" id="UP000717585"/>
    </source>
</evidence>
<dbReference type="GO" id="GO:0016020">
    <property type="term" value="C:membrane"/>
    <property type="evidence" value="ECO:0007669"/>
    <property type="project" value="UniProtKB-SubCell"/>
</dbReference>
<dbReference type="GO" id="GO:0005524">
    <property type="term" value="F:ATP binding"/>
    <property type="evidence" value="ECO:0007669"/>
    <property type="project" value="UniProtKB-KW"/>
</dbReference>
<evidence type="ECO:0000256" key="6">
    <source>
        <dbReference type="ARBA" id="ARBA00022989"/>
    </source>
</evidence>
<evidence type="ECO:0000259" key="10">
    <source>
        <dbReference type="PROSITE" id="PS50893"/>
    </source>
</evidence>
<feature type="transmembrane region" description="Helical" evidence="9">
    <location>
        <begin position="273"/>
        <end position="298"/>
    </location>
</feature>
<dbReference type="FunFam" id="3.40.50.300:FF:000665">
    <property type="entry name" value="ABC transporter A family member 2"/>
    <property type="match status" value="1"/>
</dbReference>
<feature type="region of interest" description="Disordered" evidence="8">
    <location>
        <begin position="891"/>
        <end position="959"/>
    </location>
</feature>
<dbReference type="InterPro" id="IPR003593">
    <property type="entry name" value="AAA+_ATPase"/>
</dbReference>
<keyword evidence="4" id="KW-0547">Nucleotide-binding</keyword>
<dbReference type="InterPro" id="IPR026082">
    <property type="entry name" value="ABCA"/>
</dbReference>
<keyword evidence="3 9" id="KW-0812">Transmembrane</keyword>
<sequence length="959" mass="106074">MESEHDVAQECGLQNEPTTSPSSPEDLKNSNSKHFGIFGVVFKPVFTEVWAVLVQTVFLVVKHFLISIRSFSSTAFHILNPIVFVAAVWALQQALDQFDLLPAGYNKEDGFTVDHTAYQVPTCTPGDSGSCYTLMAIPNNSTFAGVLTNFATYAGLGSGSVAPINTDIMDADTFNSYMSTEDARNSTLFAVEFTKYDLAGEGVEYILHYDQNFFSCPLMSVAECTSPYEWLELPMLNALDSYFAQLITGRDTVSYSLGDMLVPPHPSQASFQVFLMFGPMVLFAIFSIHMVIFSAQIVQEKENRIRAYMKVVGLRTISYWASFIIYMGTIIFLNIIVLMVAGWIFNFRMFTDNNFLLLFICFATYGISIIGLCILVSAVVKTARIASLASFAFLIISVVIAPLASGILFAILGSDDTVANDVAMRFLEAISPLLFYQNVDKLNAISDGTTDALKFSDLEWTNDTEDVTFLRGNVLMLVYSFVYFVIAFYLDSISDANGVGKHPLWPLIPWKVFTFLEPLVNRYWNRIRGRIHIPLLSEPAWPPLDDEDIHAEVRAVHEAGPDTPLVVKDLVKRFRKFPVVRSPKDFVAVKGMNMMVKPNELLCLLGPNGAGKTTTISMLSGLFAPTAGDGLVFGRSISTEMHVVRKMTGMCPQHDVCTFQQLTAAEHIMLFAAIKGLSIRQLRSEVSRRIADVNLEDHSRSRVAAFSGGMRRRLSIAISLIGSPRLIFLDEPTTGLDPVVRSTVWAIIMKQKEHSAIVLTTHSMEEADVLGDRIAIMAFGRNRCIGTSIRLKSRFGSGYKIIISPKTSEEDTAVVCRGLFDRLSASVPEIVFDKIDGRNMRINLPKEANGRMPELMTAIDGIRDDIDDLSIELSTLEDVFITVAKTSQAEEFASDNHDLPDATIDLSQSQTPYPGATPMAGRSQHPSMGNMVPSPAWQSDAKSETDSDDLETIQSSDEA</sequence>
<feature type="transmembrane region" description="Helical" evidence="9">
    <location>
        <begin position="35"/>
        <end position="61"/>
    </location>
</feature>
<dbReference type="PROSITE" id="PS50893">
    <property type="entry name" value="ABC_TRANSPORTER_2"/>
    <property type="match status" value="1"/>
</dbReference>
<evidence type="ECO:0000256" key="8">
    <source>
        <dbReference type="SAM" id="MobiDB-lite"/>
    </source>
</evidence>
<comment type="subcellular location">
    <subcellularLocation>
        <location evidence="1">Membrane</location>
        <topology evidence="1">Multi-pass membrane protein</topology>
    </subcellularLocation>
</comment>
<dbReference type="SMART" id="SM00382">
    <property type="entry name" value="AAA"/>
    <property type="match status" value="1"/>
</dbReference>
<dbReference type="PANTHER" id="PTHR19229:SF205">
    <property type="entry name" value="ABC TRANSPORTER A FAMILY MEMBER 1-RELATED"/>
    <property type="match status" value="1"/>
</dbReference>
<dbReference type="Pfam" id="PF12698">
    <property type="entry name" value="ABC2_membrane_3"/>
    <property type="match status" value="1"/>
</dbReference>
<keyword evidence="6 9" id="KW-1133">Transmembrane helix</keyword>
<dbReference type="CDD" id="cd03263">
    <property type="entry name" value="ABC_subfamily_A"/>
    <property type="match status" value="1"/>
</dbReference>
<dbReference type="InterPro" id="IPR027417">
    <property type="entry name" value="P-loop_NTPase"/>
</dbReference>
<name>A0A8J6E9A6_9EUKA</name>
<evidence type="ECO:0000256" key="4">
    <source>
        <dbReference type="ARBA" id="ARBA00022741"/>
    </source>
</evidence>
<dbReference type="InterPro" id="IPR017871">
    <property type="entry name" value="ABC_transporter-like_CS"/>
</dbReference>
<feature type="compositionally biased region" description="Acidic residues" evidence="8">
    <location>
        <begin position="946"/>
        <end position="959"/>
    </location>
</feature>
<dbReference type="PANTHER" id="PTHR19229">
    <property type="entry name" value="ATP-BINDING CASSETTE TRANSPORTER SUBFAMILY A ABCA"/>
    <property type="match status" value="1"/>
</dbReference>
<feature type="transmembrane region" description="Helical" evidence="9">
    <location>
        <begin position="391"/>
        <end position="412"/>
    </location>
</feature>
<evidence type="ECO:0000256" key="3">
    <source>
        <dbReference type="ARBA" id="ARBA00022692"/>
    </source>
</evidence>
<evidence type="ECO:0000256" key="1">
    <source>
        <dbReference type="ARBA" id="ARBA00004141"/>
    </source>
</evidence>
<feature type="domain" description="ABC transporter" evidence="10">
    <location>
        <begin position="565"/>
        <end position="804"/>
    </location>
</feature>
<feature type="region of interest" description="Disordered" evidence="8">
    <location>
        <begin position="1"/>
        <end position="27"/>
    </location>
</feature>
<dbReference type="GO" id="GO:0005319">
    <property type="term" value="F:lipid transporter activity"/>
    <property type="evidence" value="ECO:0007669"/>
    <property type="project" value="TreeGrafter"/>
</dbReference>
<feature type="compositionally biased region" description="Polar residues" evidence="8">
    <location>
        <begin position="15"/>
        <end position="27"/>
    </location>
</feature>
<dbReference type="PROSITE" id="PS00211">
    <property type="entry name" value="ABC_TRANSPORTER_1"/>
    <property type="match status" value="1"/>
</dbReference>
<evidence type="ECO:0000256" key="7">
    <source>
        <dbReference type="ARBA" id="ARBA00023136"/>
    </source>
</evidence>